<keyword evidence="4" id="KW-1185">Reference proteome</keyword>
<dbReference type="RefSeq" id="WP_011526721.1">
    <property type="nucleotide sequence ID" value="NC_008011.1"/>
</dbReference>
<organism evidence="3 4">
    <name type="scientific">Lawsonia intracellularis (strain PHE/MN1-00)</name>
    <dbReference type="NCBI Taxonomy" id="363253"/>
    <lineage>
        <taxon>Bacteria</taxon>
        <taxon>Pseudomonadati</taxon>
        <taxon>Thermodesulfobacteriota</taxon>
        <taxon>Desulfovibrionia</taxon>
        <taxon>Desulfovibrionales</taxon>
        <taxon>Desulfovibrionaceae</taxon>
        <taxon>Lawsonia</taxon>
    </lineage>
</organism>
<dbReference type="SUPFAM" id="SSF51182">
    <property type="entry name" value="RmlC-like cupins"/>
    <property type="match status" value="1"/>
</dbReference>
<evidence type="ECO:0000313" key="3">
    <source>
        <dbReference type="EMBL" id="CAJ54692.1"/>
    </source>
</evidence>
<dbReference type="HOGENOM" id="CLU_156449_0_0_7"/>
<sequence>MRTLNIIENAEFNDISMKKQMVNKGSSFYILNFNLKKGQELPLHHRDIDGELAIYIIEGEGVFLKEDGTFPAKKGEILIGNIREPHGLRAHTDMIAIAAVTPH</sequence>
<accession>Q1MQN5</accession>
<keyword evidence="1" id="KW-0238">DNA-binding</keyword>
<protein>
    <submittedName>
        <fullName evidence="3">NA</fullName>
    </submittedName>
</protein>
<proteinExistence type="predicted"/>
<dbReference type="PANTHER" id="PTHR37694:SF1">
    <property type="entry name" value="SLR8022 PROTEIN"/>
    <property type="match status" value="1"/>
</dbReference>
<dbReference type="Pfam" id="PF02311">
    <property type="entry name" value="AraC_binding"/>
    <property type="match status" value="1"/>
</dbReference>
<dbReference type="Proteomes" id="UP000002430">
    <property type="component" value="Chromosome"/>
</dbReference>
<gene>
    <name evidence="3" type="ordered locus">LI0638</name>
</gene>
<evidence type="ECO:0000256" key="1">
    <source>
        <dbReference type="ARBA" id="ARBA00023125"/>
    </source>
</evidence>
<evidence type="ECO:0000259" key="2">
    <source>
        <dbReference type="Pfam" id="PF02311"/>
    </source>
</evidence>
<dbReference type="GO" id="GO:0006355">
    <property type="term" value="P:regulation of DNA-templated transcription"/>
    <property type="evidence" value="ECO:0007669"/>
    <property type="project" value="InterPro"/>
</dbReference>
<reference evidence="3 4" key="1">
    <citation type="submission" date="2005-11" db="EMBL/GenBank/DDBJ databases">
        <title>The complete genome sequence of Lawsonia intracellularis: the causative agent of proliferative enteropathy.</title>
        <authorList>
            <person name="Kaur K."/>
            <person name="Zhang Q."/>
            <person name="Beckler D."/>
            <person name="Munir S."/>
            <person name="Li L."/>
            <person name="Kinsley K."/>
            <person name="Herron L."/>
            <person name="Peterson A."/>
            <person name="May B."/>
            <person name="Singh S."/>
            <person name="Gebhart C."/>
            <person name="Kapur V."/>
        </authorList>
    </citation>
    <scope>NUCLEOTIDE SEQUENCE [LARGE SCALE GENOMIC DNA]</scope>
    <source>
        <strain evidence="3 4">PHE/MN1-00</strain>
    </source>
</reference>
<feature type="domain" description="AraC-type arabinose-binding/dimerisation" evidence="2">
    <location>
        <begin position="45"/>
        <end position="93"/>
    </location>
</feature>
<dbReference type="EMBL" id="AM180252">
    <property type="protein sequence ID" value="CAJ54692.1"/>
    <property type="molecule type" value="Genomic_DNA"/>
</dbReference>
<dbReference type="STRING" id="363253.LI0638"/>
<dbReference type="InterPro" id="IPR011051">
    <property type="entry name" value="RmlC_Cupin_sf"/>
</dbReference>
<dbReference type="AlphaFoldDB" id="Q1MQN5"/>
<dbReference type="OrthoDB" id="9796319at2"/>
<dbReference type="eggNOG" id="COG1917">
    <property type="taxonomic scope" value="Bacteria"/>
</dbReference>
<dbReference type="KEGG" id="lip:LI0638"/>
<dbReference type="GO" id="GO:0003677">
    <property type="term" value="F:DNA binding"/>
    <property type="evidence" value="ECO:0007669"/>
    <property type="project" value="UniProtKB-KW"/>
</dbReference>
<dbReference type="InterPro" id="IPR014710">
    <property type="entry name" value="RmlC-like_jellyroll"/>
</dbReference>
<dbReference type="Gene3D" id="2.60.120.10">
    <property type="entry name" value="Jelly Rolls"/>
    <property type="match status" value="1"/>
</dbReference>
<name>Q1MQN5_LAWIP</name>
<dbReference type="PANTHER" id="PTHR37694">
    <property type="entry name" value="SLR8022 PROTEIN"/>
    <property type="match status" value="1"/>
</dbReference>
<evidence type="ECO:0000313" key="4">
    <source>
        <dbReference type="Proteomes" id="UP000002430"/>
    </source>
</evidence>
<dbReference type="InterPro" id="IPR003313">
    <property type="entry name" value="AraC-bd"/>
</dbReference>